<sequence length="75" mass="8752">MASKSIIDDLNKGEKLNGDNYDIWSRKIWYVLEEQTALEGINHVLNEPEEGNSSQHRRDLEAYKAWKKLIALHVE</sequence>
<dbReference type="Proteomes" id="UP000826656">
    <property type="component" value="Unassembled WGS sequence"/>
</dbReference>
<keyword evidence="2" id="KW-1185">Reference proteome</keyword>
<evidence type="ECO:0008006" key="3">
    <source>
        <dbReference type="Google" id="ProtNLM"/>
    </source>
</evidence>
<name>A0ABQ7WMF7_SOLTU</name>
<proteinExistence type="predicted"/>
<gene>
    <name evidence="1" type="ORF">KY290_000871</name>
</gene>
<evidence type="ECO:0000313" key="2">
    <source>
        <dbReference type="Proteomes" id="UP000826656"/>
    </source>
</evidence>
<organism evidence="1 2">
    <name type="scientific">Solanum tuberosum</name>
    <name type="common">Potato</name>
    <dbReference type="NCBI Taxonomy" id="4113"/>
    <lineage>
        <taxon>Eukaryota</taxon>
        <taxon>Viridiplantae</taxon>
        <taxon>Streptophyta</taxon>
        <taxon>Embryophyta</taxon>
        <taxon>Tracheophyta</taxon>
        <taxon>Spermatophyta</taxon>
        <taxon>Magnoliopsida</taxon>
        <taxon>eudicotyledons</taxon>
        <taxon>Gunneridae</taxon>
        <taxon>Pentapetalae</taxon>
        <taxon>asterids</taxon>
        <taxon>lamiids</taxon>
        <taxon>Solanales</taxon>
        <taxon>Solanaceae</taxon>
        <taxon>Solanoideae</taxon>
        <taxon>Solaneae</taxon>
        <taxon>Solanum</taxon>
    </lineage>
</organism>
<protein>
    <recommendedName>
        <fullName evidence="3">Gag-pol polyprotein</fullName>
    </recommendedName>
</protein>
<dbReference type="EMBL" id="JAIVGD010000001">
    <property type="protein sequence ID" value="KAH0781273.1"/>
    <property type="molecule type" value="Genomic_DNA"/>
</dbReference>
<comment type="caution">
    <text evidence="1">The sequence shown here is derived from an EMBL/GenBank/DDBJ whole genome shotgun (WGS) entry which is preliminary data.</text>
</comment>
<evidence type="ECO:0000313" key="1">
    <source>
        <dbReference type="EMBL" id="KAH0781273.1"/>
    </source>
</evidence>
<accession>A0ABQ7WMF7</accession>
<reference evidence="1 2" key="1">
    <citation type="journal article" date="2021" name="bioRxiv">
        <title>Chromosome-scale and haplotype-resolved genome assembly of a tetraploid potato cultivar.</title>
        <authorList>
            <person name="Sun H."/>
            <person name="Jiao W.-B."/>
            <person name="Krause K."/>
            <person name="Campoy J.A."/>
            <person name="Goel M."/>
            <person name="Folz-Donahue K."/>
            <person name="Kukat C."/>
            <person name="Huettel B."/>
            <person name="Schneeberger K."/>
        </authorList>
    </citation>
    <scope>NUCLEOTIDE SEQUENCE [LARGE SCALE GENOMIC DNA]</scope>
    <source>
        <strain evidence="1">SolTubOtavaFocal</strain>
        <tissue evidence="1">Leaves</tissue>
    </source>
</reference>